<sequence>MGAHGCCRRHRADRWIPLRLKGSARKLIPIPEYFARRWGVGHDAPSQPIEGVMSYLMTNKVAISQWLSRLLALTSIRHVETVKS</sequence>
<dbReference type="AlphaFoldDB" id="R4Z4U2"/>
<organism evidence="1 2">
    <name type="scientific">Candidatus Neomicrothrix parvicella RN1</name>
    <dbReference type="NCBI Taxonomy" id="1229780"/>
    <lineage>
        <taxon>Bacteria</taxon>
        <taxon>Bacillati</taxon>
        <taxon>Actinomycetota</taxon>
        <taxon>Acidimicrobiia</taxon>
        <taxon>Acidimicrobiales</taxon>
        <taxon>Microthrixaceae</taxon>
        <taxon>Candidatus Neomicrothrix</taxon>
    </lineage>
</organism>
<evidence type="ECO:0000313" key="2">
    <source>
        <dbReference type="Proteomes" id="UP000018291"/>
    </source>
</evidence>
<comment type="caution">
    <text evidence="1">The sequence shown here is derived from an EMBL/GenBank/DDBJ whole genome shotgun (WGS) entry which is preliminary data.</text>
</comment>
<reference evidence="1 2" key="1">
    <citation type="journal article" date="2013" name="ISME J.">
        <title>Metabolic model for the filamentous 'Candidatus Microthrix parvicella' based on genomic and metagenomic analyses.</title>
        <authorList>
            <person name="Jon McIlroy S."/>
            <person name="Kristiansen R."/>
            <person name="Albertsen M."/>
            <person name="Michael Karst S."/>
            <person name="Rossetti S."/>
            <person name="Lund Nielsen J."/>
            <person name="Tandoi V."/>
            <person name="James Seviour R."/>
            <person name="Nielsen P.H."/>
        </authorList>
    </citation>
    <scope>NUCLEOTIDE SEQUENCE [LARGE SCALE GENOMIC DNA]</scope>
    <source>
        <strain evidence="1 2">RN1</strain>
    </source>
</reference>
<dbReference type="STRING" id="1229780.BN381_80250"/>
<dbReference type="Proteomes" id="UP000018291">
    <property type="component" value="Unassembled WGS sequence"/>
</dbReference>
<gene>
    <name evidence="1" type="ORF">BN381_80250</name>
</gene>
<evidence type="ECO:0000313" key="1">
    <source>
        <dbReference type="EMBL" id="CCM65720.1"/>
    </source>
</evidence>
<proteinExistence type="predicted"/>
<accession>R4Z4U2</accession>
<name>R4Z4U2_9ACTN</name>
<protein>
    <submittedName>
        <fullName evidence="1">Uncharacterized protein</fullName>
    </submittedName>
</protein>
<dbReference type="HOGENOM" id="CLU_2521454_0_0_11"/>
<dbReference type="EMBL" id="CANL01000078">
    <property type="protein sequence ID" value="CCM65720.1"/>
    <property type="molecule type" value="Genomic_DNA"/>
</dbReference>
<keyword evidence="2" id="KW-1185">Reference proteome</keyword>